<dbReference type="InterPro" id="IPR043136">
    <property type="entry name" value="B30.2/SPRY_sf"/>
</dbReference>
<accession>A0A3S5A9Y2</accession>
<evidence type="ECO:0000313" key="2">
    <source>
        <dbReference type="Proteomes" id="UP000784294"/>
    </source>
</evidence>
<proteinExistence type="predicted"/>
<evidence type="ECO:0000313" key="1">
    <source>
        <dbReference type="EMBL" id="VEL23793.1"/>
    </source>
</evidence>
<protein>
    <submittedName>
        <fullName evidence="1">Uncharacterized protein</fullName>
    </submittedName>
</protein>
<dbReference type="AlphaFoldDB" id="A0A3S5A9Y2"/>
<organism evidence="1 2">
    <name type="scientific">Protopolystoma xenopodis</name>
    <dbReference type="NCBI Taxonomy" id="117903"/>
    <lineage>
        <taxon>Eukaryota</taxon>
        <taxon>Metazoa</taxon>
        <taxon>Spiralia</taxon>
        <taxon>Lophotrochozoa</taxon>
        <taxon>Platyhelminthes</taxon>
        <taxon>Monogenea</taxon>
        <taxon>Polyopisthocotylea</taxon>
        <taxon>Polystomatidea</taxon>
        <taxon>Polystomatidae</taxon>
        <taxon>Protopolystoma</taxon>
    </lineage>
</organism>
<gene>
    <name evidence="1" type="ORF">PXEA_LOCUS17233</name>
</gene>
<dbReference type="EMBL" id="CAAALY010063957">
    <property type="protein sequence ID" value="VEL23793.1"/>
    <property type="molecule type" value="Genomic_DNA"/>
</dbReference>
<keyword evidence="2" id="KW-1185">Reference proteome</keyword>
<dbReference type="Gene3D" id="2.60.120.920">
    <property type="match status" value="1"/>
</dbReference>
<comment type="caution">
    <text evidence="1">The sequence shown here is derived from an EMBL/GenBank/DDBJ whole genome shotgun (WGS) entry which is preliminary data.</text>
</comment>
<sequence length="224" mass="22536">MAICVNDVIACLLDLDAGCAQWTCNGHPIGRSVRLRFTGGLITSLASTSVSCVSSNTGTAGIGITSASAYPSAGNVGCSAAIDTIASNSCTALSFSGHQAGSLRSGTSTLHSLARSSRAGLGISYSSNGHICGVASASGLSEMAAVTAVNCAAMPSATAQTTETMPPLTPGSLTLPANLTALFPALALRNIVVEINFGGGPRRMLASPGVSRFFYWLIFSILNG</sequence>
<name>A0A3S5A9Y2_9PLAT</name>
<dbReference type="Proteomes" id="UP000784294">
    <property type="component" value="Unassembled WGS sequence"/>
</dbReference>
<reference evidence="1" key="1">
    <citation type="submission" date="2018-11" db="EMBL/GenBank/DDBJ databases">
        <authorList>
            <consortium name="Pathogen Informatics"/>
        </authorList>
    </citation>
    <scope>NUCLEOTIDE SEQUENCE</scope>
</reference>